<dbReference type="InterPro" id="IPR058927">
    <property type="entry name" value="OB_2TM"/>
</dbReference>
<organism evidence="2 3">
    <name type="scientific">Halovenus carboxidivorans</name>
    <dbReference type="NCBI Taxonomy" id="2692199"/>
    <lineage>
        <taxon>Archaea</taxon>
        <taxon>Methanobacteriati</taxon>
        <taxon>Methanobacteriota</taxon>
        <taxon>Stenosarchaea group</taxon>
        <taxon>Halobacteria</taxon>
        <taxon>Halobacteriales</taxon>
        <taxon>Haloarculaceae</taxon>
        <taxon>Halovenus</taxon>
    </lineage>
</organism>
<accession>A0A6B0TB50</accession>
<keyword evidence="1" id="KW-0472">Membrane</keyword>
<sequence>MDRSRRIVLLGVLLALTLGLCVHFGATYDRNWPHPTGEQLAEDPAGWDGERVLLFGEVQERTADGLVMTVEDDSETVVRTVTVRGADVSVQVGGVVQVYGRLSERGTVQRADSIVVVNESPSDGQYKLLTSLLGGMLAAGLFLRHWRIDPREFAFRARKRGEDDG</sequence>
<reference evidence="2 3" key="1">
    <citation type="submission" date="2019-12" db="EMBL/GenBank/DDBJ databases">
        <title>Isolation and characterization of three novel carbon monoxide-oxidizing members of Halobacteria from salione crusts and soils.</title>
        <authorList>
            <person name="Myers M.R."/>
            <person name="King G.M."/>
        </authorList>
    </citation>
    <scope>NUCLEOTIDE SEQUENCE [LARGE SCALE GENOMIC DNA]</scope>
    <source>
        <strain evidence="2 3">WSH3</strain>
    </source>
</reference>
<keyword evidence="3" id="KW-1185">Reference proteome</keyword>
<keyword evidence="1" id="KW-0812">Transmembrane</keyword>
<dbReference type="EMBL" id="WUUT01000001">
    <property type="protein sequence ID" value="MXR50409.1"/>
    <property type="molecule type" value="Genomic_DNA"/>
</dbReference>
<gene>
    <name evidence="2" type="ORF">GRX03_02145</name>
</gene>
<dbReference type="OrthoDB" id="268419at2157"/>
<feature type="transmembrane region" description="Helical" evidence="1">
    <location>
        <begin position="7"/>
        <end position="26"/>
    </location>
</feature>
<evidence type="ECO:0000256" key="1">
    <source>
        <dbReference type="SAM" id="Phobius"/>
    </source>
</evidence>
<name>A0A6B0TB50_9EURY</name>
<dbReference type="Proteomes" id="UP000466535">
    <property type="component" value="Unassembled WGS sequence"/>
</dbReference>
<comment type="caution">
    <text evidence="2">The sequence shown here is derived from an EMBL/GenBank/DDBJ whole genome shotgun (WGS) entry which is preliminary data.</text>
</comment>
<feature type="transmembrane region" description="Helical" evidence="1">
    <location>
        <begin position="128"/>
        <end position="146"/>
    </location>
</feature>
<dbReference type="Pfam" id="PF26045">
    <property type="entry name" value="OB_2TM_halo"/>
    <property type="match status" value="1"/>
</dbReference>
<dbReference type="GO" id="GO:0003677">
    <property type="term" value="F:DNA binding"/>
    <property type="evidence" value="ECO:0007669"/>
    <property type="project" value="UniProtKB-KW"/>
</dbReference>
<dbReference type="RefSeq" id="WP_159762539.1">
    <property type="nucleotide sequence ID" value="NZ_WUUT01000001.1"/>
</dbReference>
<proteinExistence type="predicted"/>
<keyword evidence="2" id="KW-0238">DNA-binding</keyword>
<evidence type="ECO:0000313" key="3">
    <source>
        <dbReference type="Proteomes" id="UP000466535"/>
    </source>
</evidence>
<protein>
    <submittedName>
        <fullName evidence="2">DNA-binding protein</fullName>
    </submittedName>
</protein>
<dbReference type="AlphaFoldDB" id="A0A6B0TB50"/>
<evidence type="ECO:0000313" key="2">
    <source>
        <dbReference type="EMBL" id="MXR50409.1"/>
    </source>
</evidence>
<keyword evidence="1" id="KW-1133">Transmembrane helix</keyword>